<keyword evidence="1" id="KW-0732">Signal</keyword>
<sequence>MFLYMAFISFVYKAVSRCVKNIYCMIGMCSLSSISAKLRNTTYGGMWKSTFHLVWAQDVRSSISFAPCIPKEVAMSCYQFSH</sequence>
<reference evidence="2" key="2">
    <citation type="journal article" date="2015" name="Data Brief">
        <title>Shoot transcriptome of the giant reed, Arundo donax.</title>
        <authorList>
            <person name="Barrero R.A."/>
            <person name="Guerrero F.D."/>
            <person name="Moolhuijzen P."/>
            <person name="Goolsby J.A."/>
            <person name="Tidwell J."/>
            <person name="Bellgard S.E."/>
            <person name="Bellgard M.I."/>
        </authorList>
    </citation>
    <scope>NUCLEOTIDE SEQUENCE</scope>
    <source>
        <tissue evidence="2">Shoot tissue taken approximately 20 cm above the soil surface</tissue>
    </source>
</reference>
<accession>A0A0A9CTM1</accession>
<evidence type="ECO:0000256" key="1">
    <source>
        <dbReference type="SAM" id="SignalP"/>
    </source>
</evidence>
<name>A0A0A9CTM1_ARUDO</name>
<proteinExistence type="predicted"/>
<reference evidence="2" key="1">
    <citation type="submission" date="2014-09" db="EMBL/GenBank/DDBJ databases">
        <authorList>
            <person name="Magalhaes I.L.F."/>
            <person name="Oliveira U."/>
            <person name="Santos F.R."/>
            <person name="Vidigal T.H.D.A."/>
            <person name="Brescovit A.D."/>
            <person name="Santos A.J."/>
        </authorList>
    </citation>
    <scope>NUCLEOTIDE SEQUENCE</scope>
    <source>
        <tissue evidence="2">Shoot tissue taken approximately 20 cm above the soil surface</tissue>
    </source>
</reference>
<evidence type="ECO:0008006" key="3">
    <source>
        <dbReference type="Google" id="ProtNLM"/>
    </source>
</evidence>
<evidence type="ECO:0000313" key="2">
    <source>
        <dbReference type="EMBL" id="JAD76730.1"/>
    </source>
</evidence>
<dbReference type="AlphaFoldDB" id="A0A0A9CTM1"/>
<feature type="signal peptide" evidence="1">
    <location>
        <begin position="1"/>
        <end position="16"/>
    </location>
</feature>
<protein>
    <recommendedName>
        <fullName evidence="3">Secreted protein</fullName>
    </recommendedName>
</protein>
<feature type="chain" id="PRO_5002063507" description="Secreted protein" evidence="1">
    <location>
        <begin position="17"/>
        <end position="82"/>
    </location>
</feature>
<dbReference type="EMBL" id="GBRH01221165">
    <property type="protein sequence ID" value="JAD76730.1"/>
    <property type="molecule type" value="Transcribed_RNA"/>
</dbReference>
<organism evidence="2">
    <name type="scientific">Arundo donax</name>
    <name type="common">Giant reed</name>
    <name type="synonym">Donax arundinaceus</name>
    <dbReference type="NCBI Taxonomy" id="35708"/>
    <lineage>
        <taxon>Eukaryota</taxon>
        <taxon>Viridiplantae</taxon>
        <taxon>Streptophyta</taxon>
        <taxon>Embryophyta</taxon>
        <taxon>Tracheophyta</taxon>
        <taxon>Spermatophyta</taxon>
        <taxon>Magnoliopsida</taxon>
        <taxon>Liliopsida</taxon>
        <taxon>Poales</taxon>
        <taxon>Poaceae</taxon>
        <taxon>PACMAD clade</taxon>
        <taxon>Arundinoideae</taxon>
        <taxon>Arundineae</taxon>
        <taxon>Arundo</taxon>
    </lineage>
</organism>